<dbReference type="Pfam" id="PF01401">
    <property type="entry name" value="Peptidase_M2"/>
    <property type="match status" value="1"/>
</dbReference>
<feature type="binding site" evidence="10">
    <location>
        <position position="1019"/>
    </location>
    <ligand>
        <name>Zn(2+)</name>
        <dbReference type="ChEBI" id="CHEBI:29105"/>
        <label>2</label>
        <note>catalytic</note>
    </ligand>
</feature>
<feature type="active site" description="Proton acceptor 1" evidence="5">
    <location>
        <position position="992"/>
    </location>
</feature>
<keyword evidence="4 12" id="KW-0325">Glycoprotein</keyword>
<evidence type="ECO:0000256" key="9">
    <source>
        <dbReference type="PIRSR" id="PIRSR601548-4"/>
    </source>
</evidence>
<dbReference type="GO" id="GO:0046872">
    <property type="term" value="F:metal ion binding"/>
    <property type="evidence" value="ECO:0007669"/>
    <property type="project" value="UniProtKB-KW"/>
</dbReference>
<evidence type="ECO:0000313" key="14">
    <source>
        <dbReference type="EMBL" id="CAB0034994.1"/>
    </source>
</evidence>
<feature type="compositionally biased region" description="Acidic residues" evidence="13">
    <location>
        <begin position="135"/>
        <end position="147"/>
    </location>
</feature>
<dbReference type="Proteomes" id="UP000479190">
    <property type="component" value="Unassembled WGS sequence"/>
</dbReference>
<evidence type="ECO:0000256" key="6">
    <source>
        <dbReference type="PIRSR" id="PIRSR601548-11"/>
    </source>
</evidence>
<protein>
    <recommendedName>
        <fullName evidence="12">Angiotensin-converting enzyme</fullName>
        <ecNumber evidence="12">3.4.-.-</ecNumber>
    </recommendedName>
</protein>
<feature type="compositionally biased region" description="Basic and acidic residues" evidence="13">
    <location>
        <begin position="553"/>
        <end position="574"/>
    </location>
</feature>
<keyword evidence="2" id="KW-0732">Signal</keyword>
<dbReference type="PANTHER" id="PTHR10514:SF40">
    <property type="entry name" value="ANGIOTENSIN-CONVERTING ENZYME"/>
    <property type="match status" value="1"/>
</dbReference>
<accession>A0A6H5IDS7</accession>
<dbReference type="OrthoDB" id="10029630at2759"/>
<evidence type="ECO:0000313" key="15">
    <source>
        <dbReference type="Proteomes" id="UP000479190"/>
    </source>
</evidence>
<keyword evidence="8 12" id="KW-0479">Metal-binding</keyword>
<dbReference type="PRINTS" id="PR00791">
    <property type="entry name" value="PEPDIPTASEA"/>
</dbReference>
<dbReference type="PROSITE" id="PS52011">
    <property type="entry name" value="PEPTIDASE_M2"/>
    <property type="match status" value="2"/>
</dbReference>
<name>A0A6H5IDS7_9HYME</name>
<dbReference type="SUPFAM" id="SSF55486">
    <property type="entry name" value="Metalloproteases ('zincins'), catalytic domain"/>
    <property type="match status" value="1"/>
</dbReference>
<dbReference type="EMBL" id="CADCXV010000765">
    <property type="protein sequence ID" value="CAB0034994.1"/>
    <property type="molecule type" value="Genomic_DNA"/>
</dbReference>
<organism evidence="14 15">
    <name type="scientific">Trichogramma brassicae</name>
    <dbReference type="NCBI Taxonomy" id="86971"/>
    <lineage>
        <taxon>Eukaryota</taxon>
        <taxon>Metazoa</taxon>
        <taxon>Ecdysozoa</taxon>
        <taxon>Arthropoda</taxon>
        <taxon>Hexapoda</taxon>
        <taxon>Insecta</taxon>
        <taxon>Pterygota</taxon>
        <taxon>Neoptera</taxon>
        <taxon>Endopterygota</taxon>
        <taxon>Hymenoptera</taxon>
        <taxon>Apocrita</taxon>
        <taxon>Proctotrupomorpha</taxon>
        <taxon>Chalcidoidea</taxon>
        <taxon>Trichogrammatidae</taxon>
        <taxon>Trichogramma</taxon>
    </lineage>
</organism>
<evidence type="ECO:0000256" key="12">
    <source>
        <dbReference type="RuleBase" id="RU361144"/>
    </source>
</evidence>
<comment type="similarity">
    <text evidence="1 11 12">Belongs to the peptidase M2 family.</text>
</comment>
<keyword evidence="12" id="KW-0378">Hydrolase</keyword>
<evidence type="ECO:0000256" key="4">
    <source>
        <dbReference type="ARBA" id="ARBA00023180"/>
    </source>
</evidence>
<comment type="cofactor">
    <cofactor evidence="12">
        <name>Zn(2+)</name>
        <dbReference type="ChEBI" id="CHEBI:29105"/>
    </cofactor>
    <text evidence="12">Binds 1 zinc ion per subunit.</text>
</comment>
<sequence>MKRTKKNINRIIQNDDIKKNLLIVSSDSPEDTTAAHTPAPTFISKILNLTHICGLSRQLSQCRARERAHWSGTAPKRGPPRGWKRKRPDDDDDEPGYKRHYGDEATIVDVESADEPSHERRKRLRPRRSLVAYGEPEEPEEPNEPDEPTASTSKAASSIPPSQQQQEARASCSSQPRGRPQPYVALERLSRNVVSSGGNDGAARCKPRATSTSSQLGSRGRANEPDSHTKARVKIGDIRAHGFVKKYYFDPYAFFSNNLPVQSSIFLTLNIPINRSSIISQPSRSTATTSLHEMMILNQPSTSSAINNVLMIPESTRNLGTKMQQAQWEAVAYKQRQAAAACGKFAGPPAHLTLSHRFESARDASNESTRAVNWPCRANQSRSRGYYNVYAAARKWTAAVLVLLFCIHHSSGQLDLPPLRDDDNRFDPRNPQFQGDRQNEDDRRFQDEQRYRYADGQRYPQDLPYNPRGNQGGVTRRPLDDNPYDPRVNQGGGVTRRPLDDNPYDPRINQGGVTRRPVDDNPFDPRNNGEGRLSTPRPDDNPFDPRANGGRLPQDERFNNDPRDNGGRFEDDRYAQNYPDNRGRGPPPTSPRRPEIDLRNLLAGLDFLGAERCSANVAAQWNYETNVNEVTQLQAVSIHLLRAYALKKYKKLRKSRAFFRTRYAHGHRELLIIRASERKDRREIRVCDLLSAQYRSTSICQKTEGFVVLGGVSALGYNNAASSETVRRFSIPSLAADQSNRSDPREGPDYSEKTEVLVGRWTRGLATRSIGQEISTIMARSRDWDELQWVWTEWRRRSGTQMKELYHQLVELNNEAARLNNFTDAADYWQFPYESANFEREIDEVWEGIKPLYEELHSYVRKRLRDLYGPEKISGHAPLPSHLLGNIWGQSWSNIIDATLPYPGKNYLDATAEMQAQGYLPIDMFKVGEDFFLSLNLSALPPEFWGGSFLEDPGDRPLICQASAWDFCNRIDYRIKMCTKVTMKDLITVHHEMAHIQYFLRYSHLPREFRDGANPGFHEAVGEAIALSVSTPKHLQTLGLADKYIDERSAEINYLFSLAMEKLVILPYSIALDKWRWDIFRGTISREEYNCHWHRLKEMYSGIKPPILRSEDDFDPGSKYHIPANIPYIRRLMEKGASVPWQDVLMEATGENRLDPSAIREYFRPLEDWLRVENLRSNELIGWTYDGDYCKRSIQTAGLQVYGNGFYFGYNGAASDARPKLTTVLLLATLSSLLLPLFSSF</sequence>
<feature type="binding site" evidence="7">
    <location>
        <position position="833"/>
    </location>
    <ligand>
        <name>chloride</name>
        <dbReference type="ChEBI" id="CHEBI:17996"/>
        <label>1</label>
    </ligand>
</feature>
<evidence type="ECO:0000256" key="2">
    <source>
        <dbReference type="ARBA" id="ARBA00022729"/>
    </source>
</evidence>
<feature type="compositionally biased region" description="Basic and acidic residues" evidence="13">
    <location>
        <begin position="437"/>
        <end position="455"/>
    </location>
</feature>
<dbReference type="GO" id="GO:0005886">
    <property type="term" value="C:plasma membrane"/>
    <property type="evidence" value="ECO:0007669"/>
    <property type="project" value="TreeGrafter"/>
</dbReference>
<dbReference type="GO" id="GO:0004180">
    <property type="term" value="F:carboxypeptidase activity"/>
    <property type="evidence" value="ECO:0007669"/>
    <property type="project" value="UniProtKB-KW"/>
</dbReference>
<evidence type="ECO:0000256" key="1">
    <source>
        <dbReference type="ARBA" id="ARBA00008139"/>
    </source>
</evidence>
<feature type="binding site" evidence="8">
    <location>
        <position position="991"/>
    </location>
    <ligand>
        <name>Zn(2+)</name>
        <dbReference type="ChEBI" id="CHEBI:29105"/>
        <label>1</label>
        <note>catalytic</note>
    </ligand>
</feature>
<feature type="binding site" evidence="8">
    <location>
        <position position="995"/>
    </location>
    <ligand>
        <name>Zn(2+)</name>
        <dbReference type="ChEBI" id="CHEBI:29105"/>
        <label>1</label>
        <note>catalytic</note>
    </ligand>
</feature>
<evidence type="ECO:0000256" key="8">
    <source>
        <dbReference type="PIRSR" id="PIRSR601548-3"/>
    </source>
</evidence>
<gene>
    <name evidence="14" type="ORF">TBRA_LOCUS6892</name>
</gene>
<feature type="binding site" evidence="7">
    <location>
        <position position="1130"/>
    </location>
    <ligand>
        <name>chloride</name>
        <dbReference type="ChEBI" id="CHEBI:17996"/>
        <label>1</label>
    </ligand>
</feature>
<evidence type="ECO:0000256" key="13">
    <source>
        <dbReference type="SAM" id="MobiDB-lite"/>
    </source>
</evidence>
<keyword evidence="3 9" id="KW-1015">Disulfide bond</keyword>
<feature type="compositionally biased region" description="Basic residues" evidence="13">
    <location>
        <begin position="119"/>
        <end position="128"/>
    </location>
</feature>
<dbReference type="EC" id="3.4.-.-" evidence="12"/>
<dbReference type="InterPro" id="IPR001548">
    <property type="entry name" value="Peptidase_M2"/>
</dbReference>
<feature type="region of interest" description="Disordered" evidence="13">
    <location>
        <begin position="66"/>
        <end position="180"/>
    </location>
</feature>
<keyword evidence="8 12" id="KW-0862">Zinc</keyword>
<keyword evidence="15" id="KW-1185">Reference proteome</keyword>
<evidence type="ECO:0000256" key="11">
    <source>
        <dbReference type="PROSITE-ProRule" id="PRU01355"/>
    </source>
</evidence>
<evidence type="ECO:0000256" key="10">
    <source>
        <dbReference type="PIRSR" id="PIRSR601548-8"/>
    </source>
</evidence>
<feature type="region of interest" description="Disordered" evidence="13">
    <location>
        <begin position="194"/>
        <end position="229"/>
    </location>
</feature>
<feature type="disulfide bond" evidence="9 11">
    <location>
        <begin position="960"/>
        <end position="978"/>
    </location>
</feature>
<dbReference type="AlphaFoldDB" id="A0A6H5IDS7"/>
<dbReference type="GO" id="GO:0006508">
    <property type="term" value="P:proteolysis"/>
    <property type="evidence" value="ECO:0007669"/>
    <property type="project" value="UniProtKB-KW"/>
</dbReference>
<feature type="active site" description="Proton donor 1" evidence="5">
    <location>
        <position position="1121"/>
    </location>
</feature>
<keyword evidence="12" id="KW-0645">Protease</keyword>
<keyword evidence="12" id="KW-0482">Metalloprotease</keyword>
<dbReference type="GO" id="GO:0008241">
    <property type="term" value="F:peptidyl-dipeptidase activity"/>
    <property type="evidence" value="ECO:0007669"/>
    <property type="project" value="InterPro"/>
</dbReference>
<proteinExistence type="inferred from homology"/>
<dbReference type="GO" id="GO:0008237">
    <property type="term" value="F:metallopeptidase activity"/>
    <property type="evidence" value="ECO:0007669"/>
    <property type="project" value="UniProtKB-KW"/>
</dbReference>
<feature type="compositionally biased region" description="Polar residues" evidence="13">
    <location>
        <begin position="167"/>
        <end position="176"/>
    </location>
</feature>
<feature type="binding site" evidence="10">
    <location>
        <position position="995"/>
    </location>
    <ligand>
        <name>Zn(2+)</name>
        <dbReference type="ChEBI" id="CHEBI:29105"/>
        <label>2</label>
        <note>catalytic</note>
    </ligand>
</feature>
<evidence type="ECO:0000256" key="3">
    <source>
        <dbReference type="ARBA" id="ARBA00023157"/>
    </source>
</evidence>
<feature type="region of interest" description="Disordered" evidence="13">
    <location>
        <begin position="416"/>
        <end position="595"/>
    </location>
</feature>
<feature type="compositionally biased region" description="Low complexity" evidence="13">
    <location>
        <begin position="153"/>
        <end position="166"/>
    </location>
</feature>
<comment type="caution">
    <text evidence="11">Lacks conserved residue(s) required for the propagation of feature annotation.</text>
</comment>
<feature type="binding site" evidence="10">
    <location>
        <position position="991"/>
    </location>
    <ligand>
        <name>Zn(2+)</name>
        <dbReference type="ChEBI" id="CHEBI:29105"/>
        <label>2</label>
        <note>catalytic</note>
    </ligand>
</feature>
<dbReference type="CDD" id="cd06461">
    <property type="entry name" value="M2_ACE"/>
    <property type="match status" value="1"/>
</dbReference>
<feature type="active site" description="Proton acceptor 2" evidence="6">
    <location>
        <position position="992"/>
    </location>
</feature>
<feature type="compositionally biased region" description="Basic and acidic residues" evidence="13">
    <location>
        <begin position="418"/>
        <end position="428"/>
    </location>
</feature>
<evidence type="ECO:0000256" key="7">
    <source>
        <dbReference type="PIRSR" id="PIRSR601548-2"/>
    </source>
</evidence>
<reference evidence="14 15" key="1">
    <citation type="submission" date="2020-02" db="EMBL/GenBank/DDBJ databases">
        <authorList>
            <person name="Ferguson B K."/>
        </authorList>
    </citation>
    <scope>NUCLEOTIDE SEQUENCE [LARGE SCALE GENOMIC DNA]</scope>
</reference>
<keyword evidence="12" id="KW-0121">Carboxypeptidase</keyword>
<evidence type="ECO:0000256" key="5">
    <source>
        <dbReference type="PIRSR" id="PIRSR601548-1"/>
    </source>
</evidence>
<feature type="active site" description="Proton donor 2" evidence="6">
    <location>
        <position position="1121"/>
    </location>
</feature>
<feature type="binding site" evidence="8">
    <location>
        <position position="1019"/>
    </location>
    <ligand>
        <name>Zn(2+)</name>
        <dbReference type="ChEBI" id="CHEBI:29105"/>
        <label>1</label>
        <note>catalytic</note>
    </ligand>
</feature>
<dbReference type="PANTHER" id="PTHR10514">
    <property type="entry name" value="ANGIOTENSIN-CONVERTING ENZYME"/>
    <property type="match status" value="1"/>
</dbReference>